<dbReference type="GO" id="GO:0000932">
    <property type="term" value="C:P-body"/>
    <property type="evidence" value="ECO:0007669"/>
    <property type="project" value="TreeGrafter"/>
</dbReference>
<feature type="domain" description="CCR4-NOT transcription complex subunit 1" evidence="1">
    <location>
        <begin position="187"/>
        <end position="327"/>
    </location>
</feature>
<dbReference type="GO" id="GO:0030015">
    <property type="term" value="C:CCR4-NOT core complex"/>
    <property type="evidence" value="ECO:0007669"/>
    <property type="project" value="InterPro"/>
</dbReference>
<name>A0A367JD87_RHIST</name>
<dbReference type="GO" id="GO:0017148">
    <property type="term" value="P:negative regulation of translation"/>
    <property type="evidence" value="ECO:0007669"/>
    <property type="project" value="InterPro"/>
</dbReference>
<sequence>MMVLLNYTTTPPNSDDCTLSKNLGSWLGKITLAINRPILDKYIAIKELLLQGYDTQRLTIIIPLVCKILEQGPKGKVFVPPNPWVMTILRLLIEIDKFSNLIPDLKGEIEALFKILSVNPKEINPSSILERKLIKSDPSETIANNSIICEKTEVIPRVRNDKQSFANFVKHITINPQIPLNATNSTVREWIARSFMQSLDEIGGPAIEYAAKVSAVTTRDIILKDFIKEQDESKMKRAAHSMVQALSANLVLTSTHQSLEITAAKNLRRTLLALGLNNGLVEQSTLLIAADNSSLLKSTIQTIAIDRATIEIDIILASDFVKRKRHREQWPNQPFIDIANQSQYSNLLPWKLQPSFDGVQPSRLLIYEGFSPPDTFDRSSPYFAGSSSHDSTNIVDQLLEHKHENYTSTFTESVFDEKVKENK</sequence>
<dbReference type="Gene3D" id="1.25.40.180">
    <property type="match status" value="1"/>
</dbReference>
<dbReference type="Pfam" id="PF12842">
    <property type="entry name" value="DUF3819"/>
    <property type="match status" value="1"/>
</dbReference>
<comment type="caution">
    <text evidence="3">The sequence shown here is derived from an EMBL/GenBank/DDBJ whole genome shotgun (WGS) entry which is preliminary data.</text>
</comment>
<accession>A0A367JD87</accession>
<dbReference type="InterPro" id="IPR040398">
    <property type="entry name" value="Not1"/>
</dbReference>
<protein>
    <recommendedName>
        <fullName evidence="5">CCR4-NOT transcription complex subunit 1</fullName>
    </recommendedName>
</protein>
<dbReference type="GO" id="GO:0000288">
    <property type="term" value="P:nuclear-transcribed mRNA catabolic process, deadenylation-dependent decay"/>
    <property type="evidence" value="ECO:0007669"/>
    <property type="project" value="TreeGrafter"/>
</dbReference>
<dbReference type="AlphaFoldDB" id="A0A367JD87"/>
<dbReference type="GO" id="GO:0060090">
    <property type="term" value="F:molecular adaptor activity"/>
    <property type="evidence" value="ECO:0007669"/>
    <property type="project" value="TreeGrafter"/>
</dbReference>
<dbReference type="Proteomes" id="UP000253551">
    <property type="component" value="Unassembled WGS sequence"/>
</dbReference>
<feature type="domain" description="CCR4-NOT transcription complex subunit 1 CAF1-binding" evidence="2">
    <location>
        <begin position="3"/>
        <end position="133"/>
    </location>
</feature>
<reference evidence="3 4" key="1">
    <citation type="journal article" date="2018" name="G3 (Bethesda)">
        <title>Phylogenetic and Phylogenomic Definition of Rhizopus Species.</title>
        <authorList>
            <person name="Gryganskyi A.P."/>
            <person name="Golan J."/>
            <person name="Dolatabadi S."/>
            <person name="Mondo S."/>
            <person name="Robb S."/>
            <person name="Idnurm A."/>
            <person name="Muszewska A."/>
            <person name="Steczkiewicz K."/>
            <person name="Masonjones S."/>
            <person name="Liao H.L."/>
            <person name="Gajdeczka M.T."/>
            <person name="Anike F."/>
            <person name="Vuek A."/>
            <person name="Anishchenko I.M."/>
            <person name="Voigt K."/>
            <person name="de Hoog G.S."/>
            <person name="Smith M.E."/>
            <person name="Heitman J."/>
            <person name="Vilgalys R."/>
            <person name="Stajich J.E."/>
        </authorList>
    </citation>
    <scope>NUCLEOTIDE SEQUENCE [LARGE SCALE GENOMIC DNA]</scope>
    <source>
        <strain evidence="3 4">LSU 92-RS-03</strain>
    </source>
</reference>
<dbReference type="PANTHER" id="PTHR13162">
    <property type="entry name" value="CCR4-NOT TRANSCRIPTION COMPLEX"/>
    <property type="match status" value="1"/>
</dbReference>
<evidence type="ECO:0000259" key="1">
    <source>
        <dbReference type="Pfam" id="PF12842"/>
    </source>
</evidence>
<dbReference type="EMBL" id="PJQM01003628">
    <property type="protein sequence ID" value="RCH87894.1"/>
    <property type="molecule type" value="Genomic_DNA"/>
</dbReference>
<organism evidence="3 4">
    <name type="scientific">Rhizopus stolonifer</name>
    <name type="common">Rhizopus nigricans</name>
    <dbReference type="NCBI Taxonomy" id="4846"/>
    <lineage>
        <taxon>Eukaryota</taxon>
        <taxon>Fungi</taxon>
        <taxon>Fungi incertae sedis</taxon>
        <taxon>Mucoromycota</taxon>
        <taxon>Mucoromycotina</taxon>
        <taxon>Mucoromycetes</taxon>
        <taxon>Mucorales</taxon>
        <taxon>Mucorineae</taxon>
        <taxon>Rhizopodaceae</taxon>
        <taxon>Rhizopus</taxon>
    </lineage>
</organism>
<keyword evidence="4" id="KW-1185">Reference proteome</keyword>
<evidence type="ECO:0008006" key="5">
    <source>
        <dbReference type="Google" id="ProtNLM"/>
    </source>
</evidence>
<gene>
    <name evidence="3" type="ORF">CU098_006261</name>
</gene>
<dbReference type="PANTHER" id="PTHR13162:SF8">
    <property type="entry name" value="CCR4-NOT TRANSCRIPTION COMPLEX SUBUNIT 1"/>
    <property type="match status" value="1"/>
</dbReference>
<dbReference type="OrthoDB" id="2221192at2759"/>
<evidence type="ECO:0000313" key="3">
    <source>
        <dbReference type="EMBL" id="RCH87894.1"/>
    </source>
</evidence>
<dbReference type="InterPro" id="IPR032191">
    <property type="entry name" value="CNOT1_CAF1_bind"/>
</dbReference>
<dbReference type="Pfam" id="PF16415">
    <property type="entry name" value="CNOT1_CAF1_bind"/>
    <property type="match status" value="1"/>
</dbReference>
<dbReference type="InterPro" id="IPR024557">
    <property type="entry name" value="CNOT1_dom_4"/>
</dbReference>
<dbReference type="STRING" id="4846.A0A367JD87"/>
<evidence type="ECO:0000313" key="4">
    <source>
        <dbReference type="Proteomes" id="UP000253551"/>
    </source>
</evidence>
<proteinExistence type="predicted"/>
<evidence type="ECO:0000259" key="2">
    <source>
        <dbReference type="Pfam" id="PF16415"/>
    </source>
</evidence>